<dbReference type="Gene3D" id="3.10.620.30">
    <property type="match status" value="1"/>
</dbReference>
<name>A0ABW3CPY1_9ACTN</name>
<organism evidence="2 3">
    <name type="scientific">Actinomadura adrarensis</name>
    <dbReference type="NCBI Taxonomy" id="1819600"/>
    <lineage>
        <taxon>Bacteria</taxon>
        <taxon>Bacillati</taxon>
        <taxon>Actinomycetota</taxon>
        <taxon>Actinomycetes</taxon>
        <taxon>Streptosporangiales</taxon>
        <taxon>Thermomonosporaceae</taxon>
        <taxon>Actinomadura</taxon>
    </lineage>
</organism>
<keyword evidence="3" id="KW-1185">Reference proteome</keyword>
<dbReference type="Pfam" id="PF01841">
    <property type="entry name" value="Transglut_core"/>
    <property type="match status" value="1"/>
</dbReference>
<feature type="domain" description="Transglutaminase-like" evidence="1">
    <location>
        <begin position="37"/>
        <end position="134"/>
    </location>
</feature>
<evidence type="ECO:0000313" key="3">
    <source>
        <dbReference type="Proteomes" id="UP001597083"/>
    </source>
</evidence>
<evidence type="ECO:0000259" key="1">
    <source>
        <dbReference type="Pfam" id="PF01841"/>
    </source>
</evidence>
<dbReference type="PANTHER" id="PTHR33490:SF3">
    <property type="entry name" value="CONSERVED INTEGRAL MEMBRANE PROTEIN"/>
    <property type="match status" value="1"/>
</dbReference>
<gene>
    <name evidence="2" type="ORF">ACFQ07_27565</name>
</gene>
<reference evidence="3" key="1">
    <citation type="journal article" date="2019" name="Int. J. Syst. Evol. Microbiol.">
        <title>The Global Catalogue of Microorganisms (GCM) 10K type strain sequencing project: providing services to taxonomists for standard genome sequencing and annotation.</title>
        <authorList>
            <consortium name="The Broad Institute Genomics Platform"/>
            <consortium name="The Broad Institute Genome Sequencing Center for Infectious Disease"/>
            <person name="Wu L."/>
            <person name="Ma J."/>
        </authorList>
    </citation>
    <scope>NUCLEOTIDE SEQUENCE [LARGE SCALE GENOMIC DNA]</scope>
    <source>
        <strain evidence="3">JCM 31696</strain>
    </source>
</reference>
<dbReference type="SUPFAM" id="SSF54001">
    <property type="entry name" value="Cysteine proteinases"/>
    <property type="match status" value="1"/>
</dbReference>
<sequence length="205" mass="22245">MSALLFDSEPWDYLGESEAVDVEDELVQSTASSLRIGDDVAYAKAAFELVRDRVTHSMDVRDHRVTWRASDVLREGTGLCYAKSHAFVALLRAGGIQSGFCYQLLRSGDDPSDPLVLHGLAAALIDDRWVRLDPRGNKPGVQVEFSAGEDSLAFTPDPALGERDYRTVYAAPHPAVLDVLKASDDCVEMCETGGLPSADLSAGRM</sequence>
<comment type="caution">
    <text evidence="2">The sequence shown here is derived from an EMBL/GenBank/DDBJ whole genome shotgun (WGS) entry which is preliminary data.</text>
</comment>
<dbReference type="InterPro" id="IPR002931">
    <property type="entry name" value="Transglutaminase-like"/>
</dbReference>
<dbReference type="Proteomes" id="UP001597083">
    <property type="component" value="Unassembled WGS sequence"/>
</dbReference>
<dbReference type="EMBL" id="JBHTIR010003919">
    <property type="protein sequence ID" value="MFD0856029.1"/>
    <property type="molecule type" value="Genomic_DNA"/>
</dbReference>
<dbReference type="InterPro" id="IPR038765">
    <property type="entry name" value="Papain-like_cys_pep_sf"/>
</dbReference>
<protein>
    <submittedName>
        <fullName evidence="2">Transglutaminase family protein</fullName>
    </submittedName>
</protein>
<accession>A0ABW3CPY1</accession>
<proteinExistence type="predicted"/>
<dbReference type="PANTHER" id="PTHR33490">
    <property type="entry name" value="BLR5614 PROTEIN-RELATED"/>
    <property type="match status" value="1"/>
</dbReference>
<evidence type="ECO:0000313" key="2">
    <source>
        <dbReference type="EMBL" id="MFD0856029.1"/>
    </source>
</evidence>